<name>A0ACC8X752_9FIRM</name>
<evidence type="ECO:0000313" key="1">
    <source>
        <dbReference type="EMBL" id="ONI37661.1"/>
    </source>
</evidence>
<dbReference type="Proteomes" id="UP000188605">
    <property type="component" value="Unassembled WGS sequence"/>
</dbReference>
<comment type="caution">
    <text evidence="1">The sequence shown here is derived from an EMBL/GenBank/DDBJ whole genome shotgun (WGS) entry which is preliminary data.</text>
</comment>
<dbReference type="EMBL" id="LJDB01000106">
    <property type="protein sequence ID" value="ONI37661.1"/>
    <property type="molecule type" value="Genomic_DNA"/>
</dbReference>
<protein>
    <submittedName>
        <fullName evidence="1">Nitroreductase</fullName>
    </submittedName>
</protein>
<keyword evidence="2" id="KW-1185">Reference proteome</keyword>
<accession>A0ACC8X752</accession>
<proteinExistence type="predicted"/>
<evidence type="ECO:0000313" key="2">
    <source>
        <dbReference type="Proteomes" id="UP000188605"/>
    </source>
</evidence>
<sequence>MNSIFTRRSVRDFLEKEVEAEKIEKLLKAGMQAPSAANQQPWEFLVVKGKENLEKLSQAHMYSGPLKNANINVVVLGNTERMRAPDYWQQDLGACTQNILLEAVELGLGTLWCGIAPKEDRVEFIQSLYGLDPNLVPFCVIAVGYPKNEDDNKFLDRYDPARISYIN</sequence>
<organism evidence="1 2">
    <name type="scientific">Candidatus Epulonipiscium fishelsonii</name>
    <dbReference type="NCBI Taxonomy" id="77094"/>
    <lineage>
        <taxon>Bacteria</taxon>
        <taxon>Bacillati</taxon>
        <taxon>Bacillota</taxon>
        <taxon>Clostridia</taxon>
        <taxon>Lachnospirales</taxon>
        <taxon>Lachnospiraceae</taxon>
        <taxon>Candidatus Epulonipiscium</taxon>
    </lineage>
</organism>
<gene>
    <name evidence="1" type="ORF">AN396_12575</name>
</gene>
<reference evidence="1" key="1">
    <citation type="submission" date="2016-08" db="EMBL/GenBank/DDBJ databases">
        <authorList>
            <person name="Ngugi D.K."/>
            <person name="Miyake S."/>
            <person name="Stingl U."/>
        </authorList>
    </citation>
    <scope>NUCLEOTIDE SEQUENCE</scope>
    <source>
        <strain evidence="1">SCG-B11WGA-EpuloA1</strain>
    </source>
</reference>